<keyword evidence="1" id="KW-0805">Transcription regulation</keyword>
<dbReference type="InterPro" id="IPR052359">
    <property type="entry name" value="HTH-type_reg/antitoxin"/>
</dbReference>
<feature type="domain" description="HTH cro/C1-type" evidence="4">
    <location>
        <begin position="9"/>
        <end position="39"/>
    </location>
</feature>
<accession>A0A6M3Y1C2</accession>
<evidence type="ECO:0000256" key="2">
    <source>
        <dbReference type="ARBA" id="ARBA00023125"/>
    </source>
</evidence>
<dbReference type="GO" id="GO:0003677">
    <property type="term" value="F:DNA binding"/>
    <property type="evidence" value="ECO:0007669"/>
    <property type="project" value="UniProtKB-KW"/>
</dbReference>
<gene>
    <name evidence="5" type="ORF">TM448B05252_0005</name>
</gene>
<keyword evidence="2" id="KW-0238">DNA-binding</keyword>
<dbReference type="SMART" id="SM00530">
    <property type="entry name" value="HTH_XRE"/>
    <property type="match status" value="1"/>
</dbReference>
<keyword evidence="3" id="KW-0804">Transcription</keyword>
<reference evidence="5" key="1">
    <citation type="submission" date="2020-03" db="EMBL/GenBank/DDBJ databases">
        <title>The deep terrestrial virosphere.</title>
        <authorList>
            <person name="Holmfeldt K."/>
            <person name="Nilsson E."/>
            <person name="Simone D."/>
            <person name="Lopez-Fernandez M."/>
            <person name="Wu X."/>
            <person name="de Brujin I."/>
            <person name="Lundin D."/>
            <person name="Andersson A."/>
            <person name="Bertilsson S."/>
            <person name="Dopson M."/>
        </authorList>
    </citation>
    <scope>NUCLEOTIDE SEQUENCE</scope>
    <source>
        <strain evidence="5">TM448B05252</strain>
    </source>
</reference>
<sequence>MPTNTEIDIKELRKKLNLTQQELADKLGVVVVSVSRWENKWTRPSQLAIRGLRRLEKKGGK</sequence>
<organism evidence="5">
    <name type="scientific">viral metagenome</name>
    <dbReference type="NCBI Taxonomy" id="1070528"/>
    <lineage>
        <taxon>unclassified sequences</taxon>
        <taxon>metagenomes</taxon>
        <taxon>organismal metagenomes</taxon>
    </lineage>
</organism>
<dbReference type="PROSITE" id="PS50943">
    <property type="entry name" value="HTH_CROC1"/>
    <property type="match status" value="1"/>
</dbReference>
<evidence type="ECO:0000313" key="5">
    <source>
        <dbReference type="EMBL" id="QJI03853.1"/>
    </source>
</evidence>
<dbReference type="PANTHER" id="PTHR36511:SF4">
    <property type="entry name" value="ANTITOXIN MQSA"/>
    <property type="match status" value="1"/>
</dbReference>
<evidence type="ECO:0000256" key="3">
    <source>
        <dbReference type="ARBA" id="ARBA00023163"/>
    </source>
</evidence>
<dbReference type="PANTHER" id="PTHR36511">
    <property type="entry name" value="MERR FAMILY BACTERIAL REGULATORY PROTEIN"/>
    <property type="match status" value="1"/>
</dbReference>
<dbReference type="Gene3D" id="1.10.260.40">
    <property type="entry name" value="lambda repressor-like DNA-binding domains"/>
    <property type="match status" value="1"/>
</dbReference>
<name>A0A6M3Y1C2_9ZZZZ</name>
<evidence type="ECO:0000256" key="1">
    <source>
        <dbReference type="ARBA" id="ARBA00023015"/>
    </source>
</evidence>
<dbReference type="AlphaFoldDB" id="A0A6M3Y1C2"/>
<dbReference type="InterPro" id="IPR001387">
    <property type="entry name" value="Cro/C1-type_HTH"/>
</dbReference>
<dbReference type="Pfam" id="PF01381">
    <property type="entry name" value="HTH_3"/>
    <property type="match status" value="1"/>
</dbReference>
<dbReference type="EMBL" id="MT145125">
    <property type="protein sequence ID" value="QJI03853.1"/>
    <property type="molecule type" value="Genomic_DNA"/>
</dbReference>
<dbReference type="InterPro" id="IPR010982">
    <property type="entry name" value="Lambda_DNA-bd_dom_sf"/>
</dbReference>
<dbReference type="SUPFAM" id="SSF47413">
    <property type="entry name" value="lambda repressor-like DNA-binding domains"/>
    <property type="match status" value="1"/>
</dbReference>
<protein>
    <submittedName>
        <fullName evidence="5">Putative DNA binding, helix-turn-helix domain containing protein</fullName>
    </submittedName>
</protein>
<dbReference type="CDD" id="cd00093">
    <property type="entry name" value="HTH_XRE"/>
    <property type="match status" value="1"/>
</dbReference>
<evidence type="ECO:0000259" key="4">
    <source>
        <dbReference type="PROSITE" id="PS50943"/>
    </source>
</evidence>
<proteinExistence type="predicted"/>